<dbReference type="Gene3D" id="2.60.40.1710">
    <property type="entry name" value="Subtilisin-like superfamily"/>
    <property type="match status" value="1"/>
</dbReference>
<dbReference type="PANTHER" id="PTHR43806:SF11">
    <property type="entry name" value="CEREVISIN-RELATED"/>
    <property type="match status" value="1"/>
</dbReference>
<dbReference type="InterPro" id="IPR046450">
    <property type="entry name" value="PA_dom_sf"/>
</dbReference>
<evidence type="ECO:0000256" key="10">
    <source>
        <dbReference type="RuleBase" id="RU003355"/>
    </source>
</evidence>
<feature type="domain" description="SLH" evidence="13">
    <location>
        <begin position="1468"/>
        <end position="1524"/>
    </location>
</feature>
<dbReference type="Pfam" id="PF06280">
    <property type="entry name" value="fn3_5"/>
    <property type="match status" value="1"/>
</dbReference>
<keyword evidence="2" id="KW-0134">Cell wall</keyword>
<feature type="region of interest" description="Disordered" evidence="11">
    <location>
        <begin position="1084"/>
        <end position="1111"/>
    </location>
</feature>
<keyword evidence="4 9" id="KW-0645">Protease</keyword>
<protein>
    <submittedName>
        <fullName evidence="14">S8 family serine peptidase</fullName>
    </submittedName>
</protein>
<evidence type="ECO:0000256" key="4">
    <source>
        <dbReference type="ARBA" id="ARBA00022670"/>
    </source>
</evidence>
<dbReference type="SUPFAM" id="SSF52743">
    <property type="entry name" value="Subtilisin-like"/>
    <property type="match status" value="1"/>
</dbReference>
<dbReference type="InterPro" id="IPR036852">
    <property type="entry name" value="Peptidase_S8/S53_dom_sf"/>
</dbReference>
<keyword evidence="15" id="KW-1185">Reference proteome</keyword>
<dbReference type="InterPro" id="IPR050131">
    <property type="entry name" value="Peptidase_S8_subtilisin-like"/>
</dbReference>
<dbReference type="InterPro" id="IPR003137">
    <property type="entry name" value="PA_domain"/>
</dbReference>
<evidence type="ECO:0000256" key="9">
    <source>
        <dbReference type="PROSITE-ProRule" id="PRU01240"/>
    </source>
</evidence>
<dbReference type="Pfam" id="PF02225">
    <property type="entry name" value="PA"/>
    <property type="match status" value="1"/>
</dbReference>
<evidence type="ECO:0000256" key="3">
    <source>
        <dbReference type="ARBA" id="ARBA00022525"/>
    </source>
</evidence>
<dbReference type="Gene3D" id="2.60.40.10">
    <property type="entry name" value="Immunoglobulins"/>
    <property type="match status" value="1"/>
</dbReference>
<evidence type="ECO:0000259" key="13">
    <source>
        <dbReference type="PROSITE" id="PS51272"/>
    </source>
</evidence>
<evidence type="ECO:0000256" key="6">
    <source>
        <dbReference type="ARBA" id="ARBA00022737"/>
    </source>
</evidence>
<organism evidence="14 15">
    <name type="scientific">Lutispora saccharofermentans</name>
    <dbReference type="NCBI Taxonomy" id="3024236"/>
    <lineage>
        <taxon>Bacteria</taxon>
        <taxon>Bacillati</taxon>
        <taxon>Bacillota</taxon>
        <taxon>Clostridia</taxon>
        <taxon>Lutisporales</taxon>
        <taxon>Lutisporaceae</taxon>
        <taxon>Lutispora</taxon>
    </lineage>
</organism>
<feature type="domain" description="SLH" evidence="13">
    <location>
        <begin position="1343"/>
        <end position="1400"/>
    </location>
</feature>
<feature type="active site" description="Charge relay system" evidence="9">
    <location>
        <position position="199"/>
    </location>
</feature>
<comment type="similarity">
    <text evidence="1 9 10">Belongs to the peptidase S8 family.</text>
</comment>
<evidence type="ECO:0000256" key="7">
    <source>
        <dbReference type="ARBA" id="ARBA00022801"/>
    </source>
</evidence>
<keyword evidence="6" id="KW-0677">Repeat</keyword>
<sequence>MKTKKIFSLMLAFVMLFSMTTNVFAGPSDKLNSEILGGHTKARPADEKIGRSITLDPRAKGLKDSDKVRIIVELGDKPLIEYATEKNVKLDKLSKTESLKVTESLQDRQATVKSNIKVKGIDIEYHQSFTNVVNGFSGTTTYKEAKMLEAVQGVENVFIANEYTRPEPEMINSKDLVRAKETWGNLGYNGEGMVAAIIDTGIDPSHKDMVLTNESKAKLTEAKIPDKLPGTYRTPKVPYGYNYMDENLEILDLGPDASEHGMHVAGTVGANGNENNGGIKGIAPEIQLLAMKVFGNNPAMPSTFGDIIIKAIDDSVALGADVINMSLGSTASFVEDNLEQAAVTRAVKNGVLVSISAGNSAYFGYGWDYPYASNPDIGVVGSPGLTAESIQVASANNKLYLYENTVTVTDAVYGSINITGYGKDSWEDRQLDGEHELVAIGGDKYGEPDCYQGIDVTGKIVLVQRGKGIAFVDKTKYAAKEGAAGIIVYNHDDKATFYYDQGGWDIPFMLIGKKDGEELETALASAGGSIKIDVATTDESIDPTSGTLSDFSSWGATPNLDFKPEITAPGGNIYSTAQNDGYQYMSGTSMAAPHVTGGAALVLQRVNKEFPNLSGKAKVEMTKNLIMSTAHPVADAGLYNDYFGLGNYTSPRRQGAGMMDIYAAATTPAVITDKATGLSKVNLKEMGDITTFTLAVTNFSNATVAYAVYGTVTTDLVDEDGYNCTEPQGVYEDGTTSDDEPWLGKFPISFTSNGKKIKDLEVKTGETVNFDVTIDLTNAIDWYDNIPLEEIFENGAFIEGFVQLCNINGDANKNDLSIPYMGFYGKWDQASIIDGTVYGNGGTPFYLGSLMAWEDMRSGDLFTLGLREDEPGKEVFEAQNIAFSPNGDGAADNVIPVLSFLRNAKDIEMNILDANRKKIRSLAMENNIVKNYFDGDSDPIYRVNDLWRWDGKVNNKIVSEGNYFYEIKTKIDYPNAEWQTVTFPVRVDKTAPVIDSVNYDETKNKLEVVANDGKYSMMMYQLYKGKKLLGLYDENGEFVGDSSYNGIFDTSMLNLEIGSHDVSVVAYDYAWNKDAKIITIQGTKQPGTVPVDPSEPTPIEEPKGAKPGDTTIPTVMLTDPEFMEMYNTSEIVFEGYVEDESSIDIFKINGAPVNLNWDSEDGVWYFATTLNLKDGYHSIRVEAKDSANNEIDFLHKVFVDTTKPVITVTNGDVGYTTASSIKISAKITDNLPILRVRLNSDMLTNIEPNMEFFESLKPAEYILNHNVMLQLGSNKIVIEAEDGAGNAVTKTINITREKPSDGKEDGEGNGGSGGSGGGSGSPSATTPTTPTTPPVQPTEPAPQPVEMTDLQGYEWAKEQINALVTKGILRPAEGANFAPKTNITRADFAYGLIKALGLTALFDSNFDDVNASDYYYNEIAIARALGILTGVGGNKLNPDAAITRQDMMTMIDRALTIAKKNTEGKADLSKFADNAQISGYAQDAIARVVELGIIQGDGTNVNPLSNTSRAEAAVVLFRLLNLDK</sequence>
<accession>A0ABT1NGU5</accession>
<dbReference type="PRINTS" id="PR00723">
    <property type="entry name" value="SUBTILISIN"/>
</dbReference>
<dbReference type="InterPro" id="IPR023827">
    <property type="entry name" value="Peptidase_S8_Asp-AS"/>
</dbReference>
<dbReference type="Gene3D" id="3.50.30.30">
    <property type="match status" value="1"/>
</dbReference>
<dbReference type="InterPro" id="IPR013783">
    <property type="entry name" value="Ig-like_fold"/>
</dbReference>
<dbReference type="InterPro" id="IPR010435">
    <property type="entry name" value="C5a/SBT2-like_Fn3"/>
</dbReference>
<keyword evidence="7 9" id="KW-0378">Hydrolase</keyword>
<evidence type="ECO:0000313" key="14">
    <source>
        <dbReference type="EMBL" id="MCQ1529536.1"/>
    </source>
</evidence>
<dbReference type="PROSITE" id="PS51272">
    <property type="entry name" value="SLH"/>
    <property type="match status" value="3"/>
</dbReference>
<dbReference type="InterPro" id="IPR001119">
    <property type="entry name" value="SLH_dom"/>
</dbReference>
<dbReference type="InterPro" id="IPR000209">
    <property type="entry name" value="Peptidase_S8/S53_dom"/>
</dbReference>
<evidence type="ECO:0000256" key="12">
    <source>
        <dbReference type="SAM" id="SignalP"/>
    </source>
</evidence>
<feature type="signal peptide" evidence="12">
    <location>
        <begin position="1"/>
        <end position="25"/>
    </location>
</feature>
<dbReference type="PANTHER" id="PTHR43806">
    <property type="entry name" value="PEPTIDASE S8"/>
    <property type="match status" value="1"/>
</dbReference>
<evidence type="ECO:0000313" key="15">
    <source>
        <dbReference type="Proteomes" id="UP001651880"/>
    </source>
</evidence>
<feature type="compositionally biased region" description="Gly residues" evidence="11">
    <location>
        <begin position="1308"/>
        <end position="1320"/>
    </location>
</feature>
<dbReference type="SUPFAM" id="SSF52025">
    <property type="entry name" value="PA domain"/>
    <property type="match status" value="1"/>
</dbReference>
<dbReference type="Proteomes" id="UP001651880">
    <property type="component" value="Unassembled WGS sequence"/>
</dbReference>
<feature type="domain" description="SLH" evidence="13">
    <location>
        <begin position="1402"/>
        <end position="1465"/>
    </location>
</feature>
<dbReference type="PROSITE" id="PS00137">
    <property type="entry name" value="SUBTILASE_HIS"/>
    <property type="match status" value="1"/>
</dbReference>
<evidence type="ECO:0000256" key="11">
    <source>
        <dbReference type="SAM" id="MobiDB-lite"/>
    </source>
</evidence>
<dbReference type="CDD" id="cd07475">
    <property type="entry name" value="Peptidases_S8_C5a_Peptidase"/>
    <property type="match status" value="1"/>
</dbReference>
<feature type="compositionally biased region" description="Pro residues" evidence="11">
    <location>
        <begin position="1330"/>
        <end position="1343"/>
    </location>
</feature>
<dbReference type="Gene3D" id="2.60.40.4070">
    <property type="match status" value="1"/>
</dbReference>
<dbReference type="PROSITE" id="PS00136">
    <property type="entry name" value="SUBTILASE_ASP"/>
    <property type="match status" value="1"/>
</dbReference>
<dbReference type="InterPro" id="IPR015500">
    <property type="entry name" value="Peptidase_S8_subtilisin-rel"/>
</dbReference>
<evidence type="ECO:0000256" key="2">
    <source>
        <dbReference type="ARBA" id="ARBA00022512"/>
    </source>
</evidence>
<name>A0ABT1NGU5_9FIRM</name>
<dbReference type="PROSITE" id="PS51892">
    <property type="entry name" value="SUBTILASE"/>
    <property type="match status" value="1"/>
</dbReference>
<feature type="region of interest" description="Disordered" evidence="11">
    <location>
        <begin position="1289"/>
        <end position="1345"/>
    </location>
</feature>
<gene>
    <name evidence="14" type="ORF">LJD61_08215</name>
</gene>
<keyword evidence="8 9" id="KW-0720">Serine protease</keyword>
<feature type="active site" description="Charge relay system" evidence="9">
    <location>
        <position position="260"/>
    </location>
</feature>
<feature type="chain" id="PRO_5046979031" evidence="12">
    <location>
        <begin position="26"/>
        <end position="1524"/>
    </location>
</feature>
<comment type="caution">
    <text evidence="14">The sequence shown here is derived from an EMBL/GenBank/DDBJ whole genome shotgun (WGS) entry which is preliminary data.</text>
</comment>
<dbReference type="Pfam" id="PF00395">
    <property type="entry name" value="SLH"/>
    <property type="match status" value="3"/>
</dbReference>
<feature type="compositionally biased region" description="Basic and acidic residues" evidence="11">
    <location>
        <begin position="1295"/>
        <end position="1306"/>
    </location>
</feature>
<evidence type="ECO:0000256" key="8">
    <source>
        <dbReference type="ARBA" id="ARBA00022825"/>
    </source>
</evidence>
<dbReference type="InterPro" id="IPR023828">
    <property type="entry name" value="Peptidase_S8_Ser-AS"/>
</dbReference>
<dbReference type="Pfam" id="PF00082">
    <property type="entry name" value="Peptidase_S8"/>
    <property type="match status" value="1"/>
</dbReference>
<evidence type="ECO:0000256" key="5">
    <source>
        <dbReference type="ARBA" id="ARBA00022729"/>
    </source>
</evidence>
<reference evidence="14 15" key="1">
    <citation type="submission" date="2021-10" db="EMBL/GenBank/DDBJ databases">
        <title>Lutispora strain m25 sp. nov., a thermophilic, non-spore-forming bacterium isolated from a lab-scale methanogenic bioreactor digesting anaerobic sludge.</title>
        <authorList>
            <person name="El Houari A."/>
            <person name="Mcdonald J."/>
        </authorList>
    </citation>
    <scope>NUCLEOTIDE SEQUENCE [LARGE SCALE GENOMIC DNA]</scope>
    <source>
        <strain evidence="15">m25</strain>
    </source>
</reference>
<dbReference type="InterPro" id="IPR022398">
    <property type="entry name" value="Peptidase_S8_His-AS"/>
</dbReference>
<dbReference type="RefSeq" id="WP_255227051.1">
    <property type="nucleotide sequence ID" value="NZ_JAJEKE010000005.1"/>
</dbReference>
<dbReference type="PROSITE" id="PS00138">
    <property type="entry name" value="SUBTILASE_SER"/>
    <property type="match status" value="1"/>
</dbReference>
<dbReference type="Gene3D" id="3.40.50.200">
    <property type="entry name" value="Peptidase S8/S53 domain"/>
    <property type="match status" value="1"/>
</dbReference>
<keyword evidence="5 12" id="KW-0732">Signal</keyword>
<dbReference type="EMBL" id="JAJEKE010000005">
    <property type="protein sequence ID" value="MCQ1529536.1"/>
    <property type="molecule type" value="Genomic_DNA"/>
</dbReference>
<proteinExistence type="inferred from homology"/>
<keyword evidence="3" id="KW-0964">Secreted</keyword>
<evidence type="ECO:0000256" key="1">
    <source>
        <dbReference type="ARBA" id="ARBA00011073"/>
    </source>
</evidence>
<feature type="active site" description="Charge relay system" evidence="9">
    <location>
        <position position="589"/>
    </location>
</feature>
<dbReference type="InterPro" id="IPR034216">
    <property type="entry name" value="C5a_Peptidase"/>
</dbReference>